<protein>
    <submittedName>
        <fullName evidence="2">Phytanoyl-CoA dioxygenase PhyH</fullName>
    </submittedName>
</protein>
<organism evidence="2 3">
    <name type="scientific">Leptospira noguchii str. 2007001578</name>
    <dbReference type="NCBI Taxonomy" id="1049974"/>
    <lineage>
        <taxon>Bacteria</taxon>
        <taxon>Pseudomonadati</taxon>
        <taxon>Spirochaetota</taxon>
        <taxon>Spirochaetia</taxon>
        <taxon>Leptospirales</taxon>
        <taxon>Leptospiraceae</taxon>
        <taxon>Leptospira</taxon>
    </lineage>
</organism>
<dbReference type="RefSeq" id="WP_004428867.1">
    <property type="nucleotide sequence ID" value="NZ_AHMH02000057.1"/>
</dbReference>
<dbReference type="Gene3D" id="2.60.120.620">
    <property type="entry name" value="q2cbj1_9rhob like domain"/>
    <property type="match status" value="1"/>
</dbReference>
<proteinExistence type="predicted"/>
<reference evidence="2 3" key="1">
    <citation type="submission" date="2013-01" db="EMBL/GenBank/DDBJ databases">
        <authorList>
            <person name="Harkins D.M."/>
            <person name="Durkin A.S."/>
            <person name="Brinkac L.M."/>
            <person name="Haft D.H."/>
            <person name="Selengut J.D."/>
            <person name="Sanka R."/>
            <person name="DePew J."/>
            <person name="Purushe J."/>
            <person name="Whelen A.C."/>
            <person name="Vinetz J.M."/>
            <person name="Sutton G.G."/>
            <person name="Nierman W.C."/>
            <person name="Fouts D.E."/>
        </authorList>
    </citation>
    <scope>NUCLEOTIDE SEQUENCE [LARGE SCALE GENOMIC DNA]</scope>
    <source>
        <strain evidence="2 3">2007001578</strain>
    </source>
</reference>
<keyword evidence="2" id="KW-0223">Dioxygenase</keyword>
<gene>
    <name evidence="2" type="ORF">LEP1GSC035_1459</name>
</gene>
<dbReference type="InterPro" id="IPR008775">
    <property type="entry name" value="Phytyl_CoA_dOase-like"/>
</dbReference>
<dbReference type="Proteomes" id="UP000012099">
    <property type="component" value="Unassembled WGS sequence"/>
</dbReference>
<evidence type="ECO:0000256" key="1">
    <source>
        <dbReference type="ARBA" id="ARBA00001954"/>
    </source>
</evidence>
<evidence type="ECO:0000313" key="2">
    <source>
        <dbReference type="EMBL" id="EMN01223.1"/>
    </source>
</evidence>
<dbReference type="GO" id="GO:0051213">
    <property type="term" value="F:dioxygenase activity"/>
    <property type="evidence" value="ECO:0007669"/>
    <property type="project" value="UniProtKB-KW"/>
</dbReference>
<keyword evidence="3" id="KW-1185">Reference proteome</keyword>
<accession>A0ABN0J2P8</accession>
<keyword evidence="2" id="KW-0560">Oxidoreductase</keyword>
<dbReference type="Pfam" id="PF05721">
    <property type="entry name" value="PhyH"/>
    <property type="match status" value="1"/>
</dbReference>
<evidence type="ECO:0000313" key="3">
    <source>
        <dbReference type="Proteomes" id="UP000012099"/>
    </source>
</evidence>
<dbReference type="PANTHER" id="PTHR20883:SF48">
    <property type="entry name" value="ECTOINE DIOXYGENASE"/>
    <property type="match status" value="1"/>
</dbReference>
<dbReference type="SUPFAM" id="SSF51197">
    <property type="entry name" value="Clavaminate synthase-like"/>
    <property type="match status" value="1"/>
</dbReference>
<comment type="caution">
    <text evidence="2">The sequence shown here is derived from an EMBL/GenBank/DDBJ whole genome shotgun (WGS) entry which is preliminary data.</text>
</comment>
<comment type="cofactor">
    <cofactor evidence="1">
        <name>Fe(2+)</name>
        <dbReference type="ChEBI" id="CHEBI:29033"/>
    </cofactor>
</comment>
<sequence length="262" mass="31034">MSKSLKFFSVNDLGINEFFQIEGYTLFKDLLSNEEIDFIRQEFFQIIDILIDKYHIPVNGGSSEKRAFEVFSHNQQFRKNLYNLLQELRSINFLCSSKQFTTIFQKINLKYPVLRNQAIRIDFLQEPQFLQGIHQDVRGMRSSNCLNFWIPLQDVNDKIGTLAVYSKSHRNGGIKPKETNEFGYQVFTDQEVAEYDRILLDMPKGSVLMFHPYLFHASFPSKESLLRLTITLRFDDIADMEWLYNETPDFYNLDIQNRKIYK</sequence>
<dbReference type="PANTHER" id="PTHR20883">
    <property type="entry name" value="PHYTANOYL-COA DIOXYGENASE DOMAIN CONTAINING 1"/>
    <property type="match status" value="1"/>
</dbReference>
<dbReference type="EMBL" id="AHMH02000057">
    <property type="protein sequence ID" value="EMN01223.1"/>
    <property type="molecule type" value="Genomic_DNA"/>
</dbReference>
<name>A0ABN0J2P8_9LEPT</name>